<evidence type="ECO:0000313" key="4">
    <source>
        <dbReference type="EMBL" id="WAL59166.1"/>
    </source>
</evidence>
<evidence type="ECO:0000313" key="5">
    <source>
        <dbReference type="Proteomes" id="UP001163152"/>
    </source>
</evidence>
<keyword evidence="1 4" id="KW-0328">Glycosyltransferase</keyword>
<dbReference type="GO" id="GO:0016757">
    <property type="term" value="F:glycosyltransferase activity"/>
    <property type="evidence" value="ECO:0007669"/>
    <property type="project" value="UniProtKB-KW"/>
</dbReference>
<dbReference type="EMBL" id="CP113797">
    <property type="protein sequence ID" value="WAL59166.1"/>
    <property type="molecule type" value="Genomic_DNA"/>
</dbReference>
<dbReference type="RefSeq" id="WP_268608802.1">
    <property type="nucleotide sequence ID" value="NZ_CP113797.1"/>
</dbReference>
<dbReference type="PANTHER" id="PTHR12526:SF510">
    <property type="entry name" value="D-INOSITOL 3-PHOSPHATE GLYCOSYLTRANSFERASE"/>
    <property type="match status" value="1"/>
</dbReference>
<evidence type="ECO:0000256" key="1">
    <source>
        <dbReference type="ARBA" id="ARBA00022676"/>
    </source>
</evidence>
<dbReference type="Pfam" id="PF00534">
    <property type="entry name" value="Glycos_transf_1"/>
    <property type="match status" value="1"/>
</dbReference>
<evidence type="ECO:0000256" key="2">
    <source>
        <dbReference type="ARBA" id="ARBA00022679"/>
    </source>
</evidence>
<sequence>MPKLLFVTDAFFYPDNSGGAQHSSLYLFQSLRNRGWQVELVCGANLRSESIQRAYQYALRHRHIPWQLPNLSVVKDESLGYPCWRLLRRFHKTIDQRLQWLSTYLQKYKPDVILGHTSPDCPLLNYAAQQGYPSFFFLRSLYNFDRGIAIPETIHIIANAPFTAEKAKQFTQRDDIGIVLPFLNVNQYRAATRDRRYITFINPIPQKGVEVAIEIARQMPEAQFLFIQGKWTGFSDTRLQTYLQAIKSLKNITVWEHQSDMRQVYAVTDILLVPSQFEEAFGRVIVEAQVNQIPVVAANVGGITYSMGSGGIVIDPKDDIQSYVNALQTLRADSQLYNTLADRAFQNSQRVEFDPEHQVDCFIEWVETCRLTSTRSYSTQMEVSNYVTC</sequence>
<dbReference type="AlphaFoldDB" id="A0A9E8ZA86"/>
<reference evidence="4" key="1">
    <citation type="submission" date="2022-12" db="EMBL/GenBank/DDBJ databases">
        <title>Polyphasic identification of a Novel Hot-Spring Cyanobacterium Ocullathermofonsia sinensis gen nov. sp. nov. and Genomic Insights on its Adaptations to the Thermal Habitat.</title>
        <authorList>
            <person name="Daroch M."/>
            <person name="Tang J."/>
            <person name="Jiang Y."/>
        </authorList>
    </citation>
    <scope>NUCLEOTIDE SEQUENCE</scope>
    <source>
        <strain evidence="4">PKUAC-SCTA174</strain>
    </source>
</reference>
<dbReference type="SUPFAM" id="SSF53756">
    <property type="entry name" value="UDP-Glycosyltransferase/glycogen phosphorylase"/>
    <property type="match status" value="1"/>
</dbReference>
<dbReference type="EC" id="2.4.-.-" evidence="4"/>
<dbReference type="Gene3D" id="3.40.50.2000">
    <property type="entry name" value="Glycogen Phosphorylase B"/>
    <property type="match status" value="2"/>
</dbReference>
<organism evidence="4 5">
    <name type="scientific">Thermocoleostomius sinensis A174</name>
    <dbReference type="NCBI Taxonomy" id="2016057"/>
    <lineage>
        <taxon>Bacteria</taxon>
        <taxon>Bacillati</taxon>
        <taxon>Cyanobacteriota</taxon>
        <taxon>Cyanophyceae</taxon>
        <taxon>Oculatellales</taxon>
        <taxon>Oculatellaceae</taxon>
        <taxon>Thermocoleostomius</taxon>
    </lineage>
</organism>
<accession>A0A9E8ZA86</accession>
<evidence type="ECO:0000259" key="3">
    <source>
        <dbReference type="Pfam" id="PF00534"/>
    </source>
</evidence>
<keyword evidence="5" id="KW-1185">Reference proteome</keyword>
<keyword evidence="2 4" id="KW-0808">Transferase</keyword>
<feature type="domain" description="Glycosyl transferase family 1" evidence="3">
    <location>
        <begin position="199"/>
        <end position="344"/>
    </location>
</feature>
<name>A0A9E8ZA86_9CYAN</name>
<dbReference type="PANTHER" id="PTHR12526">
    <property type="entry name" value="GLYCOSYLTRANSFERASE"/>
    <property type="match status" value="1"/>
</dbReference>
<dbReference type="Proteomes" id="UP001163152">
    <property type="component" value="Chromosome"/>
</dbReference>
<protein>
    <submittedName>
        <fullName evidence="4">Glycosyltransferase</fullName>
        <ecNumber evidence="4">2.4.-.-</ecNumber>
    </submittedName>
</protein>
<gene>
    <name evidence="4" type="ORF">OXH18_18590</name>
</gene>
<proteinExistence type="predicted"/>
<dbReference type="InterPro" id="IPR001296">
    <property type="entry name" value="Glyco_trans_1"/>
</dbReference>
<dbReference type="KEGG" id="tsin:OXH18_18590"/>